<dbReference type="Pfam" id="PF04260">
    <property type="entry name" value="DUF436"/>
    <property type="match status" value="1"/>
</dbReference>
<comment type="caution">
    <text evidence="2">The sequence shown here is derived from an EMBL/GenBank/DDBJ whole genome shotgun (WGS) entry which is preliminary data.</text>
</comment>
<dbReference type="SUPFAM" id="SSF110710">
    <property type="entry name" value="TTHA0583/YokD-like"/>
    <property type="match status" value="1"/>
</dbReference>
<proteinExistence type="inferred from homology"/>
<evidence type="ECO:0000313" key="2">
    <source>
        <dbReference type="EMBL" id="MBB6676748.1"/>
    </source>
</evidence>
<dbReference type="Proteomes" id="UP000574133">
    <property type="component" value="Unassembled WGS sequence"/>
</dbReference>
<sequence>MFENVPSRELPKIADEVERSLRELASAGGLRAGRILVIGCSTSEVRGERIGTSGAEEIAALVYEGVERVRAEIGFQPVWQCCEHLNRALVVPRGLAEAKGWTIVSAVPVRKAGGSMAAYAYRRLADPCLVESLQADAGIDIGETLIGMHLRPVAVPVRPSVPWIGAARLTMAYTRPKLIGGERAVYALPERDGETPASGSCD</sequence>
<organism evidence="2 3">
    <name type="scientific">Cohnella lubricantis</name>
    <dbReference type="NCBI Taxonomy" id="2163172"/>
    <lineage>
        <taxon>Bacteria</taxon>
        <taxon>Bacillati</taxon>
        <taxon>Bacillota</taxon>
        <taxon>Bacilli</taxon>
        <taxon>Bacillales</taxon>
        <taxon>Paenibacillaceae</taxon>
        <taxon>Cohnella</taxon>
    </lineage>
</organism>
<dbReference type="Gene3D" id="3.40.50.10360">
    <property type="entry name" value="Hypothetical protein TT1679"/>
    <property type="match status" value="1"/>
</dbReference>
<dbReference type="InterPro" id="IPR028345">
    <property type="entry name" value="Antibiotic_NAT-like"/>
</dbReference>
<dbReference type="PIRSF" id="PIRSF007510">
    <property type="entry name" value="UCP007510"/>
    <property type="match status" value="1"/>
</dbReference>
<protein>
    <recommendedName>
        <fullName evidence="1">UPF0340 protein H4Q31_05320</fullName>
    </recommendedName>
</protein>
<dbReference type="NCBIfam" id="TIGR01440">
    <property type="entry name" value="TIGR01440 family protein"/>
    <property type="match status" value="1"/>
</dbReference>
<name>A0A841TBJ5_9BACL</name>
<dbReference type="InterPro" id="IPR006340">
    <property type="entry name" value="DUF436"/>
</dbReference>
<evidence type="ECO:0000313" key="3">
    <source>
        <dbReference type="Proteomes" id="UP000574133"/>
    </source>
</evidence>
<evidence type="ECO:0000256" key="1">
    <source>
        <dbReference type="HAMAP-Rule" id="MF_00800"/>
    </source>
</evidence>
<dbReference type="HAMAP" id="MF_00800">
    <property type="entry name" value="UPF0340"/>
    <property type="match status" value="1"/>
</dbReference>
<reference evidence="2 3" key="1">
    <citation type="submission" date="2020-08" db="EMBL/GenBank/DDBJ databases">
        <title>Cohnella phylogeny.</title>
        <authorList>
            <person name="Dunlap C."/>
        </authorList>
    </citation>
    <scope>NUCLEOTIDE SEQUENCE [LARGE SCALE GENOMIC DNA]</scope>
    <source>
        <strain evidence="2 3">DSM 103658</strain>
    </source>
</reference>
<dbReference type="RefSeq" id="WP_185178065.1">
    <property type="nucleotide sequence ID" value="NZ_CBCSEP010000003.1"/>
</dbReference>
<gene>
    <name evidence="2" type="ORF">H4Q31_05320</name>
</gene>
<accession>A0A841TBJ5</accession>
<comment type="similarity">
    <text evidence="1">Belongs to the UPF0340 family.</text>
</comment>
<dbReference type="AlphaFoldDB" id="A0A841TBJ5"/>
<dbReference type="EMBL" id="JACJVN010000021">
    <property type="protein sequence ID" value="MBB6676748.1"/>
    <property type="molecule type" value="Genomic_DNA"/>
</dbReference>
<keyword evidence="3" id="KW-1185">Reference proteome</keyword>